<dbReference type="CDD" id="cd00009">
    <property type="entry name" value="AAA"/>
    <property type="match status" value="1"/>
</dbReference>
<evidence type="ECO:0000256" key="4">
    <source>
        <dbReference type="ARBA" id="ARBA00023125"/>
    </source>
</evidence>
<dbReference type="InterPro" id="IPR011006">
    <property type="entry name" value="CheY-like_superfamily"/>
</dbReference>
<keyword evidence="6" id="KW-0597">Phosphoprotein</keyword>
<dbReference type="Pfam" id="PF02954">
    <property type="entry name" value="HTH_8"/>
    <property type="match status" value="1"/>
</dbReference>
<dbReference type="Gene3D" id="3.40.50.300">
    <property type="entry name" value="P-loop containing nucleotide triphosphate hydrolases"/>
    <property type="match status" value="1"/>
</dbReference>
<dbReference type="PROSITE" id="PS00675">
    <property type="entry name" value="SIGMA54_INTERACT_1"/>
    <property type="match status" value="1"/>
</dbReference>
<dbReference type="InterPro" id="IPR002078">
    <property type="entry name" value="Sigma_54_int"/>
</dbReference>
<dbReference type="PROSITE" id="PS00676">
    <property type="entry name" value="SIGMA54_INTERACT_2"/>
    <property type="match status" value="1"/>
</dbReference>
<dbReference type="SUPFAM" id="SSF52540">
    <property type="entry name" value="P-loop containing nucleoside triphosphate hydrolases"/>
    <property type="match status" value="1"/>
</dbReference>
<dbReference type="SUPFAM" id="SSF46689">
    <property type="entry name" value="Homeodomain-like"/>
    <property type="match status" value="1"/>
</dbReference>
<keyword evidence="2" id="KW-0067">ATP-binding</keyword>
<dbReference type="InterPro" id="IPR003593">
    <property type="entry name" value="AAA+_ATPase"/>
</dbReference>
<name>A0ABP3VRX5_9BURK</name>
<evidence type="ECO:0000313" key="10">
    <source>
        <dbReference type="Proteomes" id="UP001500279"/>
    </source>
</evidence>
<dbReference type="InterPro" id="IPR009057">
    <property type="entry name" value="Homeodomain-like_sf"/>
</dbReference>
<protein>
    <submittedName>
        <fullName evidence="9">Sigma-54 dependent transcriptional regulator</fullName>
    </submittedName>
</protein>
<dbReference type="PANTHER" id="PTHR32071:SF100">
    <property type="entry name" value="RESPONSE REGULATOR PROTEIN PILR"/>
    <property type="match status" value="1"/>
</dbReference>
<evidence type="ECO:0000259" key="8">
    <source>
        <dbReference type="PROSITE" id="PS50110"/>
    </source>
</evidence>
<comment type="caution">
    <text evidence="9">The sequence shown here is derived from an EMBL/GenBank/DDBJ whole genome shotgun (WGS) entry which is preliminary data.</text>
</comment>
<dbReference type="Pfam" id="PF00158">
    <property type="entry name" value="Sigma54_activat"/>
    <property type="match status" value="1"/>
</dbReference>
<dbReference type="Gene3D" id="3.40.50.2300">
    <property type="match status" value="1"/>
</dbReference>
<dbReference type="RefSeq" id="WP_141287704.1">
    <property type="nucleotide sequence ID" value="NZ_BAAAEW010000047.1"/>
</dbReference>
<dbReference type="InterPro" id="IPR002197">
    <property type="entry name" value="HTH_Fis"/>
</dbReference>
<dbReference type="Gene3D" id="1.10.8.60">
    <property type="match status" value="1"/>
</dbReference>
<dbReference type="InterPro" id="IPR025944">
    <property type="entry name" value="Sigma_54_int_dom_CS"/>
</dbReference>
<accession>A0ABP3VRX5</accession>
<evidence type="ECO:0000259" key="7">
    <source>
        <dbReference type="PROSITE" id="PS50045"/>
    </source>
</evidence>
<dbReference type="InterPro" id="IPR001789">
    <property type="entry name" value="Sig_transdc_resp-reg_receiver"/>
</dbReference>
<evidence type="ECO:0000256" key="6">
    <source>
        <dbReference type="PROSITE-ProRule" id="PRU00169"/>
    </source>
</evidence>
<dbReference type="PANTHER" id="PTHR32071">
    <property type="entry name" value="TRANSCRIPTIONAL REGULATORY PROTEIN"/>
    <property type="match status" value="1"/>
</dbReference>
<dbReference type="InterPro" id="IPR025943">
    <property type="entry name" value="Sigma_54_int_dom_ATP-bd_2"/>
</dbReference>
<proteinExistence type="predicted"/>
<dbReference type="PROSITE" id="PS00688">
    <property type="entry name" value="SIGMA54_INTERACT_3"/>
    <property type="match status" value="1"/>
</dbReference>
<feature type="modified residue" description="4-aspartylphosphate" evidence="6">
    <location>
        <position position="59"/>
    </location>
</feature>
<dbReference type="SUPFAM" id="SSF52172">
    <property type="entry name" value="CheY-like"/>
    <property type="match status" value="1"/>
</dbReference>
<keyword evidence="10" id="KW-1185">Reference proteome</keyword>
<organism evidence="9 10">
    <name type="scientific">Ideonella azotifigens</name>
    <dbReference type="NCBI Taxonomy" id="513160"/>
    <lineage>
        <taxon>Bacteria</taxon>
        <taxon>Pseudomonadati</taxon>
        <taxon>Pseudomonadota</taxon>
        <taxon>Betaproteobacteria</taxon>
        <taxon>Burkholderiales</taxon>
        <taxon>Sphaerotilaceae</taxon>
        <taxon>Ideonella</taxon>
    </lineage>
</organism>
<feature type="domain" description="Response regulatory" evidence="8">
    <location>
        <begin position="10"/>
        <end position="124"/>
    </location>
</feature>
<keyword evidence="3" id="KW-0805">Transcription regulation</keyword>
<dbReference type="InterPro" id="IPR025662">
    <property type="entry name" value="Sigma_54_int_dom_ATP-bd_1"/>
</dbReference>
<keyword evidence="4" id="KW-0238">DNA-binding</keyword>
<dbReference type="SMART" id="SM00448">
    <property type="entry name" value="REC"/>
    <property type="match status" value="1"/>
</dbReference>
<dbReference type="Proteomes" id="UP001500279">
    <property type="component" value="Unassembled WGS sequence"/>
</dbReference>
<keyword evidence="5" id="KW-0804">Transcription</keyword>
<dbReference type="PROSITE" id="PS50110">
    <property type="entry name" value="RESPONSE_REGULATORY"/>
    <property type="match status" value="1"/>
</dbReference>
<sequence>MNESLSAGNGVLVVDDEPDLLTLYELTLLREGLEVETAASVAEAWALLQQRVFRLVITDMRLPDGFGMTLLHRLEEQNRSEKVIVITAYGSAENAVEALKAGAFDYLTKPVDLKQFRGVVAAAMGRVVSQPAVAAPGAVAPPVSAAPLAKLVGRSDAMLQVRNLIEKVARSMAPVLVEGESGTGKELVARAIHEVSARAGQPFIAVNCGAIPENLLESEFFGYKKGAFTGANEDRSGFFQAANGGTLFLDEIGELPLAMQSKLLRVVQERAVRPIGAVNELPLNVRIVSATHKDLAAEVAASRFRQDLYYRLNVIRIPVPPLRERLDDLDSISSALLDRITRDAGVSPVPRLSAGARRLLAAYSFPGNVRELENLLHRALAMSSSELIEAADLGLPDTLFEDSAGDEEPADKAAALAVESLVPVEALAAPRVASGPPPLPDDLALYLDEVERGILVRALQQHNFNRTAAGARMGLSLRQMRYRMARLGITEAAQDAGGDDLS</sequence>
<dbReference type="InterPro" id="IPR027417">
    <property type="entry name" value="P-loop_NTPase"/>
</dbReference>
<dbReference type="InterPro" id="IPR058031">
    <property type="entry name" value="AAA_lid_NorR"/>
</dbReference>
<keyword evidence="1" id="KW-0547">Nucleotide-binding</keyword>
<dbReference type="SMART" id="SM00382">
    <property type="entry name" value="AAA"/>
    <property type="match status" value="1"/>
</dbReference>
<dbReference type="PROSITE" id="PS50045">
    <property type="entry name" value="SIGMA54_INTERACT_4"/>
    <property type="match status" value="1"/>
</dbReference>
<feature type="domain" description="Sigma-54 factor interaction" evidence="7">
    <location>
        <begin position="151"/>
        <end position="381"/>
    </location>
</feature>
<evidence type="ECO:0000256" key="3">
    <source>
        <dbReference type="ARBA" id="ARBA00023015"/>
    </source>
</evidence>
<evidence type="ECO:0000256" key="2">
    <source>
        <dbReference type="ARBA" id="ARBA00022840"/>
    </source>
</evidence>
<dbReference type="Gene3D" id="1.10.10.60">
    <property type="entry name" value="Homeodomain-like"/>
    <property type="match status" value="1"/>
</dbReference>
<dbReference type="Pfam" id="PF25601">
    <property type="entry name" value="AAA_lid_14"/>
    <property type="match status" value="1"/>
</dbReference>
<dbReference type="Pfam" id="PF00072">
    <property type="entry name" value="Response_reg"/>
    <property type="match status" value="1"/>
</dbReference>
<dbReference type="EMBL" id="BAAAEW010000047">
    <property type="protein sequence ID" value="GAA0767855.1"/>
    <property type="molecule type" value="Genomic_DNA"/>
</dbReference>
<evidence type="ECO:0000313" key="9">
    <source>
        <dbReference type="EMBL" id="GAA0767855.1"/>
    </source>
</evidence>
<reference evidence="10" key="1">
    <citation type="journal article" date="2019" name="Int. J. Syst. Evol. Microbiol.">
        <title>The Global Catalogue of Microorganisms (GCM) 10K type strain sequencing project: providing services to taxonomists for standard genome sequencing and annotation.</title>
        <authorList>
            <consortium name="The Broad Institute Genomics Platform"/>
            <consortium name="The Broad Institute Genome Sequencing Center for Infectious Disease"/>
            <person name="Wu L."/>
            <person name="Ma J."/>
        </authorList>
    </citation>
    <scope>NUCLEOTIDE SEQUENCE [LARGE SCALE GENOMIC DNA]</scope>
    <source>
        <strain evidence="10">JCM 15503</strain>
    </source>
</reference>
<evidence type="ECO:0000256" key="1">
    <source>
        <dbReference type="ARBA" id="ARBA00022741"/>
    </source>
</evidence>
<gene>
    <name evidence="9" type="ORF">GCM10009107_57180</name>
</gene>
<evidence type="ECO:0000256" key="5">
    <source>
        <dbReference type="ARBA" id="ARBA00023163"/>
    </source>
</evidence>